<accession>A0A2K1K2E6</accession>
<evidence type="ECO:0000256" key="1">
    <source>
        <dbReference type="SAM" id="MobiDB-lite"/>
    </source>
</evidence>
<feature type="region of interest" description="Disordered" evidence="1">
    <location>
        <begin position="50"/>
        <end position="75"/>
    </location>
</feature>
<dbReference type="Proteomes" id="UP000006727">
    <property type="component" value="Chromosome 9"/>
</dbReference>
<evidence type="ECO:0000313" key="2">
    <source>
        <dbReference type="EMBL" id="PNR47940.1"/>
    </source>
</evidence>
<gene>
    <name evidence="2" type="ORF">PHYPA_012413</name>
</gene>
<feature type="compositionally biased region" description="Basic and acidic residues" evidence="1">
    <location>
        <begin position="50"/>
        <end position="65"/>
    </location>
</feature>
<evidence type="ECO:0000313" key="4">
    <source>
        <dbReference type="Proteomes" id="UP000006727"/>
    </source>
</evidence>
<dbReference type="Gramene" id="Pp3c9_7600V3.1">
    <property type="protein sequence ID" value="PAC:32912302.CDS.1"/>
    <property type="gene ID" value="Pp3c9_7600"/>
</dbReference>
<organism evidence="2">
    <name type="scientific">Physcomitrium patens</name>
    <name type="common">Spreading-leaved earth moss</name>
    <name type="synonym">Physcomitrella patens</name>
    <dbReference type="NCBI Taxonomy" id="3218"/>
    <lineage>
        <taxon>Eukaryota</taxon>
        <taxon>Viridiplantae</taxon>
        <taxon>Streptophyta</taxon>
        <taxon>Embryophyta</taxon>
        <taxon>Bryophyta</taxon>
        <taxon>Bryophytina</taxon>
        <taxon>Bryopsida</taxon>
        <taxon>Funariidae</taxon>
        <taxon>Funariales</taxon>
        <taxon>Funariaceae</taxon>
        <taxon>Physcomitrium</taxon>
    </lineage>
</organism>
<feature type="compositionally biased region" description="Basic residues" evidence="1">
    <location>
        <begin position="66"/>
        <end position="75"/>
    </location>
</feature>
<protein>
    <submittedName>
        <fullName evidence="2 3">Uncharacterized protein</fullName>
    </submittedName>
</protein>
<dbReference type="EMBL" id="ABEU02000009">
    <property type="protein sequence ID" value="PNR47940.1"/>
    <property type="molecule type" value="Genomic_DNA"/>
</dbReference>
<dbReference type="AlphaFoldDB" id="A0A2K1K2E6"/>
<evidence type="ECO:0000313" key="3">
    <source>
        <dbReference type="EnsemblPlants" id="PAC:32912302.CDS.1"/>
    </source>
</evidence>
<proteinExistence type="predicted"/>
<reference evidence="2 4" key="2">
    <citation type="journal article" date="2018" name="Plant J.">
        <title>The Physcomitrella patens chromosome-scale assembly reveals moss genome structure and evolution.</title>
        <authorList>
            <person name="Lang D."/>
            <person name="Ullrich K.K."/>
            <person name="Murat F."/>
            <person name="Fuchs J."/>
            <person name="Jenkins J."/>
            <person name="Haas F.B."/>
            <person name="Piednoel M."/>
            <person name="Gundlach H."/>
            <person name="Van Bel M."/>
            <person name="Meyberg R."/>
            <person name="Vives C."/>
            <person name="Morata J."/>
            <person name="Symeonidi A."/>
            <person name="Hiss M."/>
            <person name="Muchero W."/>
            <person name="Kamisugi Y."/>
            <person name="Saleh O."/>
            <person name="Blanc G."/>
            <person name="Decker E.L."/>
            <person name="van Gessel N."/>
            <person name="Grimwood J."/>
            <person name="Hayes R.D."/>
            <person name="Graham S.W."/>
            <person name="Gunter L.E."/>
            <person name="McDaniel S.F."/>
            <person name="Hoernstein S.N.W."/>
            <person name="Larsson A."/>
            <person name="Li F.W."/>
            <person name="Perroud P.F."/>
            <person name="Phillips J."/>
            <person name="Ranjan P."/>
            <person name="Rokshar D.S."/>
            <person name="Rothfels C.J."/>
            <person name="Schneider L."/>
            <person name="Shu S."/>
            <person name="Stevenson D.W."/>
            <person name="Thummler F."/>
            <person name="Tillich M."/>
            <person name="Villarreal Aguilar J.C."/>
            <person name="Widiez T."/>
            <person name="Wong G.K."/>
            <person name="Wymore A."/>
            <person name="Zhang Y."/>
            <person name="Zimmer A.D."/>
            <person name="Quatrano R.S."/>
            <person name="Mayer K.F.X."/>
            <person name="Goodstein D."/>
            <person name="Casacuberta J.M."/>
            <person name="Vandepoele K."/>
            <person name="Reski R."/>
            <person name="Cuming A.C."/>
            <person name="Tuskan G.A."/>
            <person name="Maumus F."/>
            <person name="Salse J."/>
            <person name="Schmutz J."/>
            <person name="Rensing S.A."/>
        </authorList>
    </citation>
    <scope>NUCLEOTIDE SEQUENCE [LARGE SCALE GENOMIC DNA]</scope>
    <source>
        <strain evidence="3 4">cv. Gransden 2004</strain>
    </source>
</reference>
<dbReference type="PaxDb" id="3218-PP1S502_2V6.1"/>
<name>A0A2K1K2E6_PHYPA</name>
<dbReference type="InParanoid" id="A0A2K1K2E6"/>
<reference evidence="2 4" key="1">
    <citation type="journal article" date="2008" name="Science">
        <title>The Physcomitrella genome reveals evolutionary insights into the conquest of land by plants.</title>
        <authorList>
            <person name="Rensing S."/>
            <person name="Lang D."/>
            <person name="Zimmer A."/>
            <person name="Terry A."/>
            <person name="Salamov A."/>
            <person name="Shapiro H."/>
            <person name="Nishiyama T."/>
            <person name="Perroud P.-F."/>
            <person name="Lindquist E."/>
            <person name="Kamisugi Y."/>
            <person name="Tanahashi T."/>
            <person name="Sakakibara K."/>
            <person name="Fujita T."/>
            <person name="Oishi K."/>
            <person name="Shin-I T."/>
            <person name="Kuroki Y."/>
            <person name="Toyoda A."/>
            <person name="Suzuki Y."/>
            <person name="Hashimoto A."/>
            <person name="Yamaguchi K."/>
            <person name="Sugano A."/>
            <person name="Kohara Y."/>
            <person name="Fujiyama A."/>
            <person name="Anterola A."/>
            <person name="Aoki S."/>
            <person name="Ashton N."/>
            <person name="Barbazuk W.B."/>
            <person name="Barker E."/>
            <person name="Bennetzen J."/>
            <person name="Bezanilla M."/>
            <person name="Blankenship R."/>
            <person name="Cho S.H."/>
            <person name="Dutcher S."/>
            <person name="Estelle M."/>
            <person name="Fawcett J.A."/>
            <person name="Gundlach H."/>
            <person name="Hanada K."/>
            <person name="Heyl A."/>
            <person name="Hicks K.A."/>
            <person name="Hugh J."/>
            <person name="Lohr M."/>
            <person name="Mayer K."/>
            <person name="Melkozernov A."/>
            <person name="Murata T."/>
            <person name="Nelson D."/>
            <person name="Pils B."/>
            <person name="Prigge M."/>
            <person name="Reiss B."/>
            <person name="Renner T."/>
            <person name="Rombauts S."/>
            <person name="Rushton P."/>
            <person name="Sanderfoot A."/>
            <person name="Schween G."/>
            <person name="Shiu S.-H."/>
            <person name="Stueber K."/>
            <person name="Theodoulou F.L."/>
            <person name="Tu H."/>
            <person name="Van de Peer Y."/>
            <person name="Verrier P.J."/>
            <person name="Waters E."/>
            <person name="Wood A."/>
            <person name="Yang L."/>
            <person name="Cove D."/>
            <person name="Cuming A."/>
            <person name="Hasebe M."/>
            <person name="Lucas S."/>
            <person name="Mishler D.B."/>
            <person name="Reski R."/>
            <person name="Grigoriev I."/>
            <person name="Quatrano R.S."/>
            <person name="Boore J.L."/>
        </authorList>
    </citation>
    <scope>NUCLEOTIDE SEQUENCE [LARGE SCALE GENOMIC DNA]</scope>
    <source>
        <strain evidence="3 4">cv. Gransden 2004</strain>
    </source>
</reference>
<sequence>MELGICMELCRQTQRNGEIRRTVQNYQQLVQCSPFKTESSGRVMASIVEKMHPESDRGRDRDLRRCRPPANHGKR</sequence>
<reference evidence="3" key="3">
    <citation type="submission" date="2020-12" db="UniProtKB">
        <authorList>
            <consortium name="EnsemblPlants"/>
        </authorList>
    </citation>
    <scope>IDENTIFICATION</scope>
</reference>
<dbReference type="EnsemblPlants" id="Pp3c9_7600V3.1">
    <property type="protein sequence ID" value="PAC:32912302.CDS.1"/>
    <property type="gene ID" value="Pp3c9_7600"/>
</dbReference>
<keyword evidence="4" id="KW-1185">Reference proteome</keyword>